<name>A0ABW5INF0_9BACT</name>
<organism evidence="1 2">
    <name type="scientific">Pontibacter locisalis</name>
    <dbReference type="NCBI Taxonomy" id="1719035"/>
    <lineage>
        <taxon>Bacteria</taxon>
        <taxon>Pseudomonadati</taxon>
        <taxon>Bacteroidota</taxon>
        <taxon>Cytophagia</taxon>
        <taxon>Cytophagales</taxon>
        <taxon>Hymenobacteraceae</taxon>
        <taxon>Pontibacter</taxon>
    </lineage>
</organism>
<gene>
    <name evidence="1" type="ORF">ACFSRY_06535</name>
</gene>
<evidence type="ECO:0000313" key="2">
    <source>
        <dbReference type="Proteomes" id="UP001597544"/>
    </source>
</evidence>
<keyword evidence="2" id="KW-1185">Reference proteome</keyword>
<dbReference type="RefSeq" id="WP_377504252.1">
    <property type="nucleotide sequence ID" value="NZ_JBHULU010000009.1"/>
</dbReference>
<dbReference type="Proteomes" id="UP001597544">
    <property type="component" value="Unassembled WGS sequence"/>
</dbReference>
<protein>
    <recommendedName>
        <fullName evidence="3">Sensory transduction regulator</fullName>
    </recommendedName>
</protein>
<comment type="caution">
    <text evidence="1">The sequence shown here is derived from an EMBL/GenBank/DDBJ whole genome shotgun (WGS) entry which is preliminary data.</text>
</comment>
<accession>A0ABW5INF0</accession>
<evidence type="ECO:0000313" key="1">
    <source>
        <dbReference type="EMBL" id="MFD2513515.1"/>
    </source>
</evidence>
<proteinExistence type="predicted"/>
<sequence length="131" mass="15107">MKEPILHPLKRSLARTAVNLLCGIELDEYGFYAYVFYSVDKSKLQCALYVGSESVLQGASFSPTLFKEPDKLDAIVKLARYTITSPTSNVKYMEWRDTKDALRVDGLLERYEDSYTDAVIRLFKAFYQLQR</sequence>
<evidence type="ECO:0008006" key="3">
    <source>
        <dbReference type="Google" id="ProtNLM"/>
    </source>
</evidence>
<dbReference type="EMBL" id="JBHULU010000009">
    <property type="protein sequence ID" value="MFD2513515.1"/>
    <property type="molecule type" value="Genomic_DNA"/>
</dbReference>
<reference evidence="2" key="1">
    <citation type="journal article" date="2019" name="Int. J. Syst. Evol. Microbiol.">
        <title>The Global Catalogue of Microorganisms (GCM) 10K type strain sequencing project: providing services to taxonomists for standard genome sequencing and annotation.</title>
        <authorList>
            <consortium name="The Broad Institute Genomics Platform"/>
            <consortium name="The Broad Institute Genome Sequencing Center for Infectious Disease"/>
            <person name="Wu L."/>
            <person name="Ma J."/>
        </authorList>
    </citation>
    <scope>NUCLEOTIDE SEQUENCE [LARGE SCALE GENOMIC DNA]</scope>
    <source>
        <strain evidence="2">KCTC 42498</strain>
    </source>
</reference>